<proteinExistence type="predicted"/>
<accession>G7WBX8</accession>
<dbReference type="PATRIC" id="fig|768706.3.peg.3976"/>
<organism evidence="2 3">
    <name type="scientific">Desulfosporosinus orientis (strain ATCC 19365 / DSM 765 / NCIMB 8382 / VKM B-1628 / Singapore I)</name>
    <name type="common">Desulfotomaculum orientis</name>
    <dbReference type="NCBI Taxonomy" id="768706"/>
    <lineage>
        <taxon>Bacteria</taxon>
        <taxon>Bacillati</taxon>
        <taxon>Bacillota</taxon>
        <taxon>Clostridia</taxon>
        <taxon>Eubacteriales</taxon>
        <taxon>Desulfitobacteriaceae</taxon>
        <taxon>Desulfosporosinus</taxon>
    </lineage>
</organism>
<dbReference type="InterPro" id="IPR035391">
    <property type="entry name" value="Arylsulfotran_N"/>
</dbReference>
<dbReference type="Proteomes" id="UP000006346">
    <property type="component" value="Chromosome"/>
</dbReference>
<dbReference type="EMBL" id="CP003108">
    <property type="protein sequence ID" value="AET69375.1"/>
    <property type="molecule type" value="Genomic_DNA"/>
</dbReference>
<dbReference type="InterPro" id="IPR038477">
    <property type="entry name" value="ASST_N_sf"/>
</dbReference>
<dbReference type="eggNOG" id="ENOG502ZAQ1">
    <property type="taxonomic scope" value="Bacteria"/>
</dbReference>
<dbReference type="Pfam" id="PF05935">
    <property type="entry name" value="Arylsulfotrans"/>
    <property type="match status" value="1"/>
</dbReference>
<dbReference type="InterPro" id="IPR053143">
    <property type="entry name" value="Arylsulfate_ST"/>
</dbReference>
<dbReference type="OrthoDB" id="264813at2"/>
<keyword evidence="2" id="KW-0808">Transferase</keyword>
<evidence type="ECO:0000313" key="2">
    <source>
        <dbReference type="EMBL" id="AET69375.1"/>
    </source>
</evidence>
<dbReference type="InterPro" id="IPR010262">
    <property type="entry name" value="Arylsulfotransferase_bact"/>
</dbReference>
<protein>
    <submittedName>
        <fullName evidence="2">Arylsulfotransferase (ASST)</fullName>
    </submittedName>
</protein>
<dbReference type="GO" id="GO:0004062">
    <property type="term" value="F:aryl sulfotransferase activity"/>
    <property type="evidence" value="ECO:0007669"/>
    <property type="project" value="InterPro"/>
</dbReference>
<keyword evidence="3" id="KW-1185">Reference proteome</keyword>
<reference evidence="3" key="1">
    <citation type="submission" date="2011-11" db="EMBL/GenBank/DDBJ databases">
        <title>Complete sequence of Desulfosporosinus orientis DSM 765.</title>
        <authorList>
            <person name="Lucas S."/>
            <person name="Han J."/>
            <person name="Lapidus A."/>
            <person name="Cheng J.-F."/>
            <person name="Goodwin L."/>
            <person name="Pitluck S."/>
            <person name="Peters L."/>
            <person name="Ovchinnikova G."/>
            <person name="Teshima H."/>
            <person name="Detter J.C."/>
            <person name="Han C."/>
            <person name="Tapia R."/>
            <person name="Land M."/>
            <person name="Hauser L."/>
            <person name="Kyrpides N."/>
            <person name="Ivanova N."/>
            <person name="Pagani I."/>
            <person name="Pester M."/>
            <person name="Spring S."/>
            <person name="Ollivier B."/>
            <person name="Rattei T."/>
            <person name="Klenk H.-P."/>
            <person name="Wagner M."/>
            <person name="Loy A."/>
            <person name="Woyke T."/>
        </authorList>
    </citation>
    <scope>NUCLEOTIDE SEQUENCE [LARGE SCALE GENOMIC DNA]</scope>
    <source>
        <strain evidence="3">ATCC 19365 / DSM 765 / NCIMB 8382 / VKM B-1628</strain>
    </source>
</reference>
<dbReference type="PANTHER" id="PTHR35340:SF10">
    <property type="entry name" value="CYTOPLASMIC PROTEIN"/>
    <property type="match status" value="1"/>
</dbReference>
<dbReference type="AlphaFoldDB" id="G7WBX8"/>
<dbReference type="KEGG" id="dor:Desor_3930"/>
<dbReference type="Pfam" id="PF17425">
    <property type="entry name" value="Arylsulfotran_N"/>
    <property type="match status" value="1"/>
</dbReference>
<evidence type="ECO:0000259" key="1">
    <source>
        <dbReference type="Pfam" id="PF17425"/>
    </source>
</evidence>
<dbReference type="STRING" id="768706.Desor_3930"/>
<name>G7WBX8_DESOD</name>
<reference evidence="2 3" key="2">
    <citation type="journal article" date="2012" name="J. Bacteriol.">
        <title>Complete genome sequences of Desulfosporosinus orientis DSM765T, Desulfosporosinus youngiae DSM17734T, Desulfosporosinus meridiei DSM13257T, and Desulfosporosinus acidiphilus DSM22704T.</title>
        <authorList>
            <person name="Pester M."/>
            <person name="Brambilla E."/>
            <person name="Alazard D."/>
            <person name="Rattei T."/>
            <person name="Weinmaier T."/>
            <person name="Han J."/>
            <person name="Lucas S."/>
            <person name="Lapidus A."/>
            <person name="Cheng J.F."/>
            <person name="Goodwin L."/>
            <person name="Pitluck S."/>
            <person name="Peters L."/>
            <person name="Ovchinnikova G."/>
            <person name="Teshima H."/>
            <person name="Detter J.C."/>
            <person name="Han C.S."/>
            <person name="Tapia R."/>
            <person name="Land M.L."/>
            <person name="Hauser L."/>
            <person name="Kyrpides N.C."/>
            <person name="Ivanova N.N."/>
            <person name="Pagani I."/>
            <person name="Huntmann M."/>
            <person name="Wei C.L."/>
            <person name="Davenport K.W."/>
            <person name="Daligault H."/>
            <person name="Chain P.S."/>
            <person name="Chen A."/>
            <person name="Mavromatis K."/>
            <person name="Markowitz V."/>
            <person name="Szeto E."/>
            <person name="Mikhailova N."/>
            <person name="Pati A."/>
            <person name="Wagner M."/>
            <person name="Woyke T."/>
            <person name="Ollivier B."/>
            <person name="Klenk H.P."/>
            <person name="Spring S."/>
            <person name="Loy A."/>
        </authorList>
    </citation>
    <scope>NUCLEOTIDE SEQUENCE [LARGE SCALE GENOMIC DNA]</scope>
    <source>
        <strain evidence="3">ATCC 19365 / DSM 765 / NCIMB 8382 / VKM B-1628</strain>
    </source>
</reference>
<evidence type="ECO:0000313" key="3">
    <source>
        <dbReference type="Proteomes" id="UP000006346"/>
    </source>
</evidence>
<sequence>MRKILETEKHLITLQAESEEKFLAEFRSGNYTLANPLIVKNPYLINPLSAVLCFKTEEETTAQITVKGKAEPGDLSHIFAEAKEHVLPIYGLYDNYENTVVITLGNGKSSEVNIEVEELDVNKALYCHTTPEYFGKDLMLISTTTPLIESARTVGFDYAGDLRWVITNKQSWDIKKLSNGRLLYTSYRTIQKPYYTVGFMEMDFCGKIYKEYRLPGGYHHDGIELESGNLLVASDNNFDESVEDYVVEVDKETGKILKSWDLLKILPREKGNAGDWNHHDWFHNNSVWYDKPTNSITMSGRHKDAIINFNYDTGKLNWIIGDPEGWGEEWQPYFFKNVTKGDFDWQYEQHAARILPNGNVFVFDNGTYRSKNEATRIPPEENYSRGVIYKIDTAKMEIEQVWQYGKERGVEFYSPYICNVDYYDEGHYMIHSGGIATYRGKHTDGLGAMLLNKYKDEHIHLSLESITVEVQNDEVRYELKVQGGNYYRARRLALYDEKTNFSLGKGQLFGGFGITPEFGKVKFKDVEGGVPAKHNLSIILEEDRLALRGTFQEGSEVFLELKGAKEAKFYSIPTVVHDVTAACVSFEEQKDNDFQFYISREGLAGDVDIYLNIDNKRYDTGLSLTL</sequence>
<feature type="domain" description="Arylsulfotransferase N-terminal" evidence="1">
    <location>
        <begin position="38"/>
        <end position="114"/>
    </location>
</feature>
<dbReference type="RefSeq" id="WP_014186182.1">
    <property type="nucleotide sequence ID" value="NC_016584.1"/>
</dbReference>
<dbReference type="PANTHER" id="PTHR35340">
    <property type="entry name" value="PQQ ENZYME REPEAT PROTEIN-RELATED"/>
    <property type="match status" value="1"/>
</dbReference>
<dbReference type="HOGENOM" id="CLU_026701_0_0_9"/>
<dbReference type="Gene3D" id="2.60.40.3100">
    <property type="entry name" value="Arylsulphate sulphotransferase monomer, N-terminal domain"/>
    <property type="match status" value="1"/>
</dbReference>
<gene>
    <name evidence="2" type="ordered locus">Desor_3930</name>
</gene>